<organism evidence="8 9">
    <name type="scientific">Herbaspirillum rhizosphaerae</name>
    <dbReference type="NCBI Taxonomy" id="346179"/>
    <lineage>
        <taxon>Bacteria</taxon>
        <taxon>Pseudomonadati</taxon>
        <taxon>Pseudomonadota</taxon>
        <taxon>Betaproteobacteria</taxon>
        <taxon>Burkholderiales</taxon>
        <taxon>Oxalobacteraceae</taxon>
        <taxon>Herbaspirillum</taxon>
    </lineage>
</organism>
<evidence type="ECO:0000256" key="1">
    <source>
        <dbReference type="ARBA" id="ARBA00004196"/>
    </source>
</evidence>
<evidence type="ECO:0000259" key="6">
    <source>
        <dbReference type="SMART" id="SM00062"/>
    </source>
</evidence>
<evidence type="ECO:0000313" key="9">
    <source>
        <dbReference type="Proteomes" id="UP001629214"/>
    </source>
</evidence>
<comment type="similarity">
    <text evidence="2 4">Belongs to the bacterial solute-binding protein 3 family.</text>
</comment>
<evidence type="ECO:0000256" key="5">
    <source>
        <dbReference type="SAM" id="SignalP"/>
    </source>
</evidence>
<feature type="chain" id="PRO_5046127886" evidence="5">
    <location>
        <begin position="31"/>
        <end position="255"/>
    </location>
</feature>
<dbReference type="InterPro" id="IPR018313">
    <property type="entry name" value="SBP_3_CS"/>
</dbReference>
<evidence type="ECO:0000256" key="2">
    <source>
        <dbReference type="ARBA" id="ARBA00010333"/>
    </source>
</evidence>
<feature type="domain" description="Ionotropic glutamate receptor C-terminal" evidence="7">
    <location>
        <begin position="35"/>
        <end position="252"/>
    </location>
</feature>
<dbReference type="SMART" id="SM00079">
    <property type="entry name" value="PBPe"/>
    <property type="match status" value="1"/>
</dbReference>
<protein>
    <submittedName>
        <fullName evidence="8">Transporter substrate-binding domain-containing protein</fullName>
    </submittedName>
</protein>
<name>A0ABW8Z3L6_9BURK</name>
<evidence type="ECO:0000256" key="4">
    <source>
        <dbReference type="RuleBase" id="RU003744"/>
    </source>
</evidence>
<reference evidence="8 9" key="1">
    <citation type="journal article" date="2024" name="Chem. Sci.">
        <title>Discovery of megapolipeptins by genome mining of a Burkholderiales bacteria collection.</title>
        <authorList>
            <person name="Paulo B.S."/>
            <person name="Recchia M.J.J."/>
            <person name="Lee S."/>
            <person name="Fergusson C.H."/>
            <person name="Romanowski S.B."/>
            <person name="Hernandez A."/>
            <person name="Krull N."/>
            <person name="Liu D.Y."/>
            <person name="Cavanagh H."/>
            <person name="Bos A."/>
            <person name="Gray C.A."/>
            <person name="Murphy B.T."/>
            <person name="Linington R.G."/>
            <person name="Eustaquio A.S."/>
        </authorList>
    </citation>
    <scope>NUCLEOTIDE SEQUENCE [LARGE SCALE GENOMIC DNA]</scope>
    <source>
        <strain evidence="8 9">RL21-008-BIB-B</strain>
    </source>
</reference>
<comment type="subcellular location">
    <subcellularLocation>
        <location evidence="1">Cell envelope</location>
    </subcellularLocation>
</comment>
<dbReference type="InterPro" id="IPR001638">
    <property type="entry name" value="Solute-binding_3/MltF_N"/>
</dbReference>
<dbReference type="PANTHER" id="PTHR35936">
    <property type="entry name" value="MEMBRANE-BOUND LYTIC MUREIN TRANSGLYCOSYLASE F"/>
    <property type="match status" value="1"/>
</dbReference>
<keyword evidence="3 5" id="KW-0732">Signal</keyword>
<dbReference type="InterPro" id="IPR001320">
    <property type="entry name" value="Iontro_rcpt_C"/>
</dbReference>
<proteinExistence type="inferred from homology"/>
<evidence type="ECO:0000256" key="3">
    <source>
        <dbReference type="ARBA" id="ARBA00022729"/>
    </source>
</evidence>
<dbReference type="Gene3D" id="3.40.190.10">
    <property type="entry name" value="Periplasmic binding protein-like II"/>
    <property type="match status" value="2"/>
</dbReference>
<dbReference type="Pfam" id="PF00497">
    <property type="entry name" value="SBP_bac_3"/>
    <property type="match status" value="1"/>
</dbReference>
<keyword evidence="9" id="KW-1185">Reference proteome</keyword>
<dbReference type="EMBL" id="JAQQFR010000001">
    <property type="protein sequence ID" value="MFL9876914.1"/>
    <property type="molecule type" value="Genomic_DNA"/>
</dbReference>
<dbReference type="PROSITE" id="PS01039">
    <property type="entry name" value="SBP_BACTERIAL_3"/>
    <property type="match status" value="1"/>
</dbReference>
<evidence type="ECO:0000313" key="8">
    <source>
        <dbReference type="EMBL" id="MFL9876914.1"/>
    </source>
</evidence>
<feature type="signal peptide" evidence="5">
    <location>
        <begin position="1"/>
        <end position="30"/>
    </location>
</feature>
<feature type="domain" description="Solute-binding protein family 3/N-terminal" evidence="6">
    <location>
        <begin position="35"/>
        <end position="253"/>
    </location>
</feature>
<dbReference type="RefSeq" id="WP_050478352.1">
    <property type="nucleotide sequence ID" value="NZ_JAQQFR010000001.1"/>
</dbReference>
<dbReference type="Proteomes" id="UP001629214">
    <property type="component" value="Unassembled WGS sequence"/>
</dbReference>
<dbReference type="SUPFAM" id="SSF53850">
    <property type="entry name" value="Periplasmic binding protein-like II"/>
    <property type="match status" value="1"/>
</dbReference>
<dbReference type="PANTHER" id="PTHR35936:SF38">
    <property type="entry name" value="GLUTAMINE-BINDING PERIPLASMIC PROTEIN"/>
    <property type="match status" value="1"/>
</dbReference>
<comment type="caution">
    <text evidence="8">The sequence shown here is derived from an EMBL/GenBank/DDBJ whole genome shotgun (WGS) entry which is preliminary data.</text>
</comment>
<dbReference type="SMART" id="SM00062">
    <property type="entry name" value="PBPb"/>
    <property type="match status" value="1"/>
</dbReference>
<sequence length="255" mass="28482">MIHRRRFASMLAVSLAFSFAASVVPTLASAQTVDVIRVATDATFPPFEFFKDGKRTGFDIELIELLAKTMHKKVEWTDIDFKGLIPGLVSRRFDVASSAIYITEERRRVVNFTDPYYPGGLVVLTKASNTSIKQPSDLAGKKVSVQVGTKSANYLKEYYPQAERIEVEKNQEMFNLVEIGRADAAVTGKPAAIEYAKTRPGMKVLDKQVSVELYGYAVRKDLPQLTEEMNVALKKVKLDGSYDKLVQKWLSSSAK</sequence>
<evidence type="ECO:0000259" key="7">
    <source>
        <dbReference type="SMART" id="SM00079"/>
    </source>
</evidence>
<gene>
    <name evidence="8" type="ORF">PQR63_00865</name>
</gene>
<accession>A0ABW8Z3L6</accession>